<accession>A0AAV9VX35</accession>
<organism evidence="1 2">
    <name type="scientific">Arthrobotrys musiformis</name>
    <dbReference type="NCBI Taxonomy" id="47236"/>
    <lineage>
        <taxon>Eukaryota</taxon>
        <taxon>Fungi</taxon>
        <taxon>Dikarya</taxon>
        <taxon>Ascomycota</taxon>
        <taxon>Pezizomycotina</taxon>
        <taxon>Orbiliomycetes</taxon>
        <taxon>Orbiliales</taxon>
        <taxon>Orbiliaceae</taxon>
        <taxon>Arthrobotrys</taxon>
    </lineage>
</organism>
<keyword evidence="2" id="KW-1185">Reference proteome</keyword>
<evidence type="ECO:0000313" key="1">
    <source>
        <dbReference type="EMBL" id="KAK6497430.1"/>
    </source>
</evidence>
<dbReference type="NCBIfam" id="TIGR04312">
    <property type="entry name" value="choice_anch_B"/>
    <property type="match status" value="1"/>
</dbReference>
<protein>
    <submittedName>
        <fullName evidence="1">Uncharacterized protein</fullName>
    </submittedName>
</protein>
<dbReference type="EMBL" id="JAVHJL010000009">
    <property type="protein sequence ID" value="KAK6497430.1"/>
    <property type="molecule type" value="Genomic_DNA"/>
</dbReference>
<dbReference type="AlphaFoldDB" id="A0AAV9VX35"/>
<dbReference type="PANTHER" id="PTHR38787:SF3">
    <property type="entry name" value="REGULATORY P DOMAIN-CONTAINING PROTEIN"/>
    <property type="match status" value="1"/>
</dbReference>
<comment type="caution">
    <text evidence="1">The sequence shown here is derived from an EMBL/GenBank/DDBJ whole genome shotgun (WGS) entry which is preliminary data.</text>
</comment>
<sequence length="487" mass="54828">MKFTQYAGVASLLVGASVAKEMPQDLEQHRRLFANGQRHMEIMARKHSFWATQEAKGVYTAEYRELGYTQCKNGIAEAVPGDKSNTFRCDNLDLYHFISHTDLGSATGRGSSSWGWVAPSGREFVAIAQADGSAFVEITKEGKMVYLGRLPQHHEAQPSMWRELRGYRHYMIIGSEAEHHGIQIFDMRKLQSVDPKKPIVFDTKKDITSWYKDLPIGRTHNVVVDEKNKYAVAVGAVPRNQGCKAGLIFIDLTDIYNPTSPGCASEDGYVHDAQCLPYKGPDKRYKGRTICYGYNEDTLTIYDVTDRTNATIISRTSYEGASYTHQGWVLDKSWQDYLIMDDEYDEVRKAGPAKDGRPVTYIWDIKDLHNPKQTGYFKGKDRSIDHNQYIVDGLVYQSNYGSGLHVLDLTSIPKDPTGAGVHEVAFFDIYPEDDEVEGGGQVEFLGSWSSYAMLPSGYILINTIERGAFIVKMQQKSVKARGSRLGW</sequence>
<proteinExistence type="predicted"/>
<dbReference type="InterPro" id="IPR027589">
    <property type="entry name" value="Choice_anch_B"/>
</dbReference>
<name>A0AAV9VX35_9PEZI</name>
<dbReference type="GO" id="GO:0005576">
    <property type="term" value="C:extracellular region"/>
    <property type="evidence" value="ECO:0007669"/>
    <property type="project" value="TreeGrafter"/>
</dbReference>
<gene>
    <name evidence="1" type="ORF">TWF481_011839</name>
</gene>
<dbReference type="PANTHER" id="PTHR38787">
    <property type="entry name" value="REGULATORY P DOMAIN-CONTAINING PROTEIN"/>
    <property type="match status" value="1"/>
</dbReference>
<evidence type="ECO:0000313" key="2">
    <source>
        <dbReference type="Proteomes" id="UP001370758"/>
    </source>
</evidence>
<reference evidence="1 2" key="1">
    <citation type="submission" date="2023-08" db="EMBL/GenBank/DDBJ databases">
        <authorList>
            <person name="Palmer J.M."/>
        </authorList>
    </citation>
    <scope>NUCLEOTIDE SEQUENCE [LARGE SCALE GENOMIC DNA]</scope>
    <source>
        <strain evidence="1 2">TWF481</strain>
    </source>
</reference>
<dbReference type="Proteomes" id="UP001370758">
    <property type="component" value="Unassembled WGS sequence"/>
</dbReference>